<sequence>MLCLLYAIRFSLVVFELLEFCGSFGGGDNGGGGDRWWRWWRLMVLEVVMDGGCFFVEEIQRERCRRRSGGIYFL</sequence>
<proteinExistence type="predicted"/>
<evidence type="ECO:0000256" key="1">
    <source>
        <dbReference type="SAM" id="SignalP"/>
    </source>
</evidence>
<dbReference type="Proteomes" id="UP000215914">
    <property type="component" value="Unassembled WGS sequence"/>
</dbReference>
<dbReference type="Gramene" id="mRNA:HanXRQr2_Chr03g0116631">
    <property type="protein sequence ID" value="mRNA:HanXRQr2_Chr03g0116631"/>
    <property type="gene ID" value="HanXRQr2_Chr03g0116631"/>
</dbReference>
<evidence type="ECO:0008006" key="4">
    <source>
        <dbReference type="Google" id="ProtNLM"/>
    </source>
</evidence>
<name>A0A9K3JGU0_HELAN</name>
<keyword evidence="3" id="KW-1185">Reference proteome</keyword>
<gene>
    <name evidence="2" type="ORF">HanXRQr2_Chr03g0116631</name>
</gene>
<evidence type="ECO:0000313" key="2">
    <source>
        <dbReference type="EMBL" id="KAF5814923.1"/>
    </source>
</evidence>
<feature type="signal peptide" evidence="1">
    <location>
        <begin position="1"/>
        <end position="23"/>
    </location>
</feature>
<organism evidence="2 3">
    <name type="scientific">Helianthus annuus</name>
    <name type="common">Common sunflower</name>
    <dbReference type="NCBI Taxonomy" id="4232"/>
    <lineage>
        <taxon>Eukaryota</taxon>
        <taxon>Viridiplantae</taxon>
        <taxon>Streptophyta</taxon>
        <taxon>Embryophyta</taxon>
        <taxon>Tracheophyta</taxon>
        <taxon>Spermatophyta</taxon>
        <taxon>Magnoliopsida</taxon>
        <taxon>eudicotyledons</taxon>
        <taxon>Gunneridae</taxon>
        <taxon>Pentapetalae</taxon>
        <taxon>asterids</taxon>
        <taxon>campanulids</taxon>
        <taxon>Asterales</taxon>
        <taxon>Asteraceae</taxon>
        <taxon>Asteroideae</taxon>
        <taxon>Heliantheae alliance</taxon>
        <taxon>Heliantheae</taxon>
        <taxon>Helianthus</taxon>
    </lineage>
</organism>
<comment type="caution">
    <text evidence="2">The sequence shown here is derived from an EMBL/GenBank/DDBJ whole genome shotgun (WGS) entry which is preliminary data.</text>
</comment>
<dbReference type="AlphaFoldDB" id="A0A9K3JGU0"/>
<accession>A0A9K3JGU0</accession>
<protein>
    <recommendedName>
        <fullName evidence="4">Secreted protein</fullName>
    </recommendedName>
</protein>
<dbReference type="EMBL" id="MNCJ02000318">
    <property type="protein sequence ID" value="KAF5814923.1"/>
    <property type="molecule type" value="Genomic_DNA"/>
</dbReference>
<reference evidence="2" key="2">
    <citation type="submission" date="2020-06" db="EMBL/GenBank/DDBJ databases">
        <title>Helianthus annuus Genome sequencing and assembly Release 2.</title>
        <authorList>
            <person name="Gouzy J."/>
            <person name="Langlade N."/>
            <person name="Munos S."/>
        </authorList>
    </citation>
    <scope>NUCLEOTIDE SEQUENCE</scope>
    <source>
        <tissue evidence="2">Leaves</tissue>
    </source>
</reference>
<evidence type="ECO:0000313" key="3">
    <source>
        <dbReference type="Proteomes" id="UP000215914"/>
    </source>
</evidence>
<keyword evidence="1" id="KW-0732">Signal</keyword>
<feature type="chain" id="PRO_5039902449" description="Secreted protein" evidence="1">
    <location>
        <begin position="24"/>
        <end position="74"/>
    </location>
</feature>
<reference evidence="2" key="1">
    <citation type="journal article" date="2017" name="Nature">
        <title>The sunflower genome provides insights into oil metabolism, flowering and Asterid evolution.</title>
        <authorList>
            <person name="Badouin H."/>
            <person name="Gouzy J."/>
            <person name="Grassa C.J."/>
            <person name="Murat F."/>
            <person name="Staton S.E."/>
            <person name="Cottret L."/>
            <person name="Lelandais-Briere C."/>
            <person name="Owens G.L."/>
            <person name="Carrere S."/>
            <person name="Mayjonade B."/>
            <person name="Legrand L."/>
            <person name="Gill N."/>
            <person name="Kane N.C."/>
            <person name="Bowers J.E."/>
            <person name="Hubner S."/>
            <person name="Bellec A."/>
            <person name="Berard A."/>
            <person name="Berges H."/>
            <person name="Blanchet N."/>
            <person name="Boniface M.C."/>
            <person name="Brunel D."/>
            <person name="Catrice O."/>
            <person name="Chaidir N."/>
            <person name="Claudel C."/>
            <person name="Donnadieu C."/>
            <person name="Faraut T."/>
            <person name="Fievet G."/>
            <person name="Helmstetter N."/>
            <person name="King M."/>
            <person name="Knapp S.J."/>
            <person name="Lai Z."/>
            <person name="Le Paslier M.C."/>
            <person name="Lippi Y."/>
            <person name="Lorenzon L."/>
            <person name="Mandel J.R."/>
            <person name="Marage G."/>
            <person name="Marchand G."/>
            <person name="Marquand E."/>
            <person name="Bret-Mestries E."/>
            <person name="Morien E."/>
            <person name="Nambeesan S."/>
            <person name="Nguyen T."/>
            <person name="Pegot-Espagnet P."/>
            <person name="Pouilly N."/>
            <person name="Raftis F."/>
            <person name="Sallet E."/>
            <person name="Schiex T."/>
            <person name="Thomas J."/>
            <person name="Vandecasteele C."/>
            <person name="Vares D."/>
            <person name="Vear F."/>
            <person name="Vautrin S."/>
            <person name="Crespi M."/>
            <person name="Mangin B."/>
            <person name="Burke J.M."/>
            <person name="Salse J."/>
            <person name="Munos S."/>
            <person name="Vincourt P."/>
            <person name="Rieseberg L.H."/>
            <person name="Langlade N.B."/>
        </authorList>
    </citation>
    <scope>NUCLEOTIDE SEQUENCE</scope>
    <source>
        <tissue evidence="2">Leaves</tissue>
    </source>
</reference>